<dbReference type="AlphaFoldDB" id="A0A932G1S6"/>
<accession>A0A932G1S6</accession>
<comment type="caution">
    <text evidence="3">The sequence shown here is derived from an EMBL/GenBank/DDBJ whole genome shotgun (WGS) entry which is preliminary data.</text>
</comment>
<dbReference type="InterPro" id="IPR002035">
    <property type="entry name" value="VWF_A"/>
</dbReference>
<reference evidence="3" key="1">
    <citation type="submission" date="2020-07" db="EMBL/GenBank/DDBJ databases">
        <title>Huge and variable diversity of episymbiotic CPR bacteria and DPANN archaea in groundwater ecosystems.</title>
        <authorList>
            <person name="He C.Y."/>
            <person name="Keren R."/>
            <person name="Whittaker M."/>
            <person name="Farag I.F."/>
            <person name="Doudna J."/>
            <person name="Cate J.H.D."/>
            <person name="Banfield J.F."/>
        </authorList>
    </citation>
    <scope>NUCLEOTIDE SEQUENCE</scope>
    <source>
        <strain evidence="3">NC_groundwater_672_Ag_B-0.1um_62_36</strain>
    </source>
</reference>
<evidence type="ECO:0000259" key="2">
    <source>
        <dbReference type="PROSITE" id="PS50234"/>
    </source>
</evidence>
<name>A0A932G1S6_UNCTE</name>
<dbReference type="Gene3D" id="3.40.50.410">
    <property type="entry name" value="von Willebrand factor, type A domain"/>
    <property type="match status" value="1"/>
</dbReference>
<dbReference type="SMART" id="SM00327">
    <property type="entry name" value="VWA"/>
    <property type="match status" value="1"/>
</dbReference>
<sequence length="453" mass="48178">MEVEQIRLPQRGLASFILRSALPALAVLLAILGGPAWEGEAAEIRVTVDFPTDGSSFARPVPRALIAGHAQVHGALMPALDLAIVIDRSGSTANPTGADIDGDGMVGEAKKLLFPFSLKHLLESRSTDPDDSVLAAELVGARNLLKSLDLTHTRVSVISFGKNYVPRWGKDDLLPDARLEQPLTSDPQQIQEALVRIGASGALGGTNIAAAIREATLHLTGPRASSPAQPGAKKVILLLTDGFPSFPAGAPTTADPEDIILALRAASLARQAGVEVHTYALGPKVTSAPFALTEIARITGGRFNPISDPAQIIYRLKEFTFAQLKSLGVKNATLGQPAEQVALGPDGAYIAVVPVKAGINQIEVTGQASDGTQGGASVLLNYLSGGEPELALRPTKREMALRPTPKSFDELQLELEKEKKRWLELNHKTKELELKAKEKGKPQPQLEIDLEVK</sequence>
<dbReference type="SUPFAM" id="SSF53300">
    <property type="entry name" value="vWA-like"/>
    <property type="match status" value="1"/>
</dbReference>
<gene>
    <name evidence="3" type="ORF">HYY20_11885</name>
</gene>
<dbReference type="Pfam" id="PF00092">
    <property type="entry name" value="VWA"/>
    <property type="match status" value="1"/>
</dbReference>
<protein>
    <submittedName>
        <fullName evidence="3">VWA domain-containing protein</fullName>
    </submittedName>
</protein>
<dbReference type="CDD" id="cd00198">
    <property type="entry name" value="vWFA"/>
    <property type="match status" value="1"/>
</dbReference>
<proteinExistence type="predicted"/>
<evidence type="ECO:0000313" key="4">
    <source>
        <dbReference type="Proteomes" id="UP000769766"/>
    </source>
</evidence>
<dbReference type="Proteomes" id="UP000769766">
    <property type="component" value="Unassembled WGS sequence"/>
</dbReference>
<dbReference type="PROSITE" id="PS50234">
    <property type="entry name" value="VWFA"/>
    <property type="match status" value="1"/>
</dbReference>
<feature type="region of interest" description="Disordered" evidence="1">
    <location>
        <begin position="434"/>
        <end position="453"/>
    </location>
</feature>
<feature type="domain" description="VWFA" evidence="2">
    <location>
        <begin position="81"/>
        <end position="333"/>
    </location>
</feature>
<organism evidence="3 4">
    <name type="scientific">Tectimicrobiota bacterium</name>
    <dbReference type="NCBI Taxonomy" id="2528274"/>
    <lineage>
        <taxon>Bacteria</taxon>
        <taxon>Pseudomonadati</taxon>
        <taxon>Nitrospinota/Tectimicrobiota group</taxon>
        <taxon>Candidatus Tectimicrobiota</taxon>
    </lineage>
</organism>
<evidence type="ECO:0000313" key="3">
    <source>
        <dbReference type="EMBL" id="MBI2877570.1"/>
    </source>
</evidence>
<evidence type="ECO:0000256" key="1">
    <source>
        <dbReference type="SAM" id="MobiDB-lite"/>
    </source>
</evidence>
<dbReference type="EMBL" id="JACPRF010000364">
    <property type="protein sequence ID" value="MBI2877570.1"/>
    <property type="molecule type" value="Genomic_DNA"/>
</dbReference>
<dbReference type="InterPro" id="IPR036465">
    <property type="entry name" value="vWFA_dom_sf"/>
</dbReference>